<dbReference type="AlphaFoldDB" id="A0A6P1M9G6"/>
<evidence type="ECO:0000313" key="2">
    <source>
        <dbReference type="Proteomes" id="UP000464954"/>
    </source>
</evidence>
<name>A0A6P1M9G6_9BACT</name>
<dbReference type="RefSeq" id="WP_160627315.1">
    <property type="nucleotide sequence ID" value="NZ_CP047593.1"/>
</dbReference>
<organism evidence="1 2">
    <name type="scientific">Tichowtungia aerotolerans</name>
    <dbReference type="NCBI Taxonomy" id="2697043"/>
    <lineage>
        <taxon>Bacteria</taxon>
        <taxon>Pseudomonadati</taxon>
        <taxon>Kiritimatiellota</taxon>
        <taxon>Tichowtungiia</taxon>
        <taxon>Tichowtungiales</taxon>
        <taxon>Tichowtungiaceae</taxon>
        <taxon>Tichowtungia</taxon>
    </lineage>
</organism>
<sequence>MKERAMYVLAILVVFFAVIANGGVVYQESFNGAAGDYFVSFQPDITTDAKKWGGTVNYVYTGIGTTTSTVNNTRSSFLDFIPESGRKYTLSISLRMNPQESGQTIPFAVGFISTNNASSTMNWFQNADSPWIRVASTGLGAMADKATVSGAGYLAATNVNTYTIELDTTGDQWVASYTVNGYGIGSTATYTYTVNPSIEGVGFGMSGGSGINMTAEIASFELSEFVPSETVFRERFEGSAGSGFISSEPDVTTGATTWSGSVNYVFTEEGSTTSTVNNARSCFLDFVPQSGEKYTFSAFLRMNPQESGQTIPFAIGFISADKASSTMNWFQNTDSPWIRILSDGGLGAMVGSAQQSGTSYSSVTNFCLYTIELDTTGDQWVASYKVNGFNIGPAATYTYSINPDIVGVGFGMSGNSGVNMTAEVALFELGALSMYSDPSYSGWIAGYSVGIATGMTDDADGDGLSNLAEFGFGGDPSDVSNVGYQPSFTIISDSGTSLLEYVYARRTDAEAHGLTYSLEQTTNLVSGVWSTNLGVVVVETGDLEAGVFESVTNRITLGSEPQQFLRARIGSE</sequence>
<protein>
    <recommendedName>
        <fullName evidence="3">CBM-cenC domain-containing protein</fullName>
    </recommendedName>
</protein>
<dbReference type="EMBL" id="CP047593">
    <property type="protein sequence ID" value="QHI68718.1"/>
    <property type="molecule type" value="Genomic_DNA"/>
</dbReference>
<evidence type="ECO:0008006" key="3">
    <source>
        <dbReference type="Google" id="ProtNLM"/>
    </source>
</evidence>
<proteinExistence type="predicted"/>
<gene>
    <name evidence="1" type="ORF">GT409_04400</name>
</gene>
<keyword evidence="2" id="KW-1185">Reference proteome</keyword>
<accession>A0A6P1M9G6</accession>
<dbReference type="Proteomes" id="UP000464954">
    <property type="component" value="Chromosome"/>
</dbReference>
<reference evidence="1 2" key="1">
    <citation type="submission" date="2020-01" db="EMBL/GenBank/DDBJ databases">
        <title>Ponticoccus aerotolerans gen. nov., sp. nov., an anaerobic bacterium and proposal of Ponticoccusceae fam. nov., Ponticoccusles ord. nov. and Ponticoccuse classis nov. in the phylum Kiritimatiellaeota.</title>
        <authorList>
            <person name="Zhou L.Y."/>
            <person name="Du Z.J."/>
        </authorList>
    </citation>
    <scope>NUCLEOTIDE SEQUENCE [LARGE SCALE GENOMIC DNA]</scope>
    <source>
        <strain evidence="1 2">S-5007</strain>
    </source>
</reference>
<evidence type="ECO:0000313" key="1">
    <source>
        <dbReference type="EMBL" id="QHI68718.1"/>
    </source>
</evidence>
<dbReference type="KEGG" id="taer:GT409_04400"/>